<protein>
    <submittedName>
        <fullName evidence="1">Uncharacterized protein</fullName>
    </submittedName>
</protein>
<evidence type="ECO:0000313" key="2">
    <source>
        <dbReference type="Proteomes" id="UP000541583"/>
    </source>
</evidence>
<dbReference type="Proteomes" id="UP000541583">
    <property type="component" value="Unassembled WGS sequence"/>
</dbReference>
<reference evidence="1 2" key="1">
    <citation type="submission" date="2020-08" db="EMBL/GenBank/DDBJ databases">
        <title>Genomic Encyclopedia of Type Strains, Phase IV (KMG-V): Genome sequencing to study the core and pangenomes of soil and plant-associated prokaryotes.</title>
        <authorList>
            <person name="Whitman W."/>
        </authorList>
    </citation>
    <scope>NUCLEOTIDE SEQUENCE [LARGE SCALE GENOMIC DNA]</scope>
    <source>
        <strain evidence="1 2">ANJLi2</strain>
    </source>
</reference>
<gene>
    <name evidence="1" type="ORF">HDF23_000339</name>
</gene>
<accession>A0ABR6PEE4</accession>
<dbReference type="EMBL" id="JACHCB010000001">
    <property type="protein sequence ID" value="MBB6107609.1"/>
    <property type="molecule type" value="Genomic_DNA"/>
</dbReference>
<comment type="caution">
    <text evidence="1">The sequence shown here is derived from an EMBL/GenBank/DDBJ whole genome shotgun (WGS) entry which is preliminary data.</text>
</comment>
<keyword evidence="2" id="KW-1185">Reference proteome</keyword>
<name>A0ABR6PEE4_9SPHI</name>
<dbReference type="RefSeq" id="WP_076369981.1">
    <property type="nucleotide sequence ID" value="NZ_FTMG01000001.1"/>
</dbReference>
<sequence length="84" mass="9581">MRINNKKRSHLFGLAKCIPTIILLLITLTGFAQQYNTTIQGSISQMRPGIKVHYEWNDKEHMKGYENWDSVLSTAGGFTIKLNV</sequence>
<organism evidence="1 2">
    <name type="scientific">Mucilaginibacter lappiensis</name>
    <dbReference type="NCBI Taxonomy" id="354630"/>
    <lineage>
        <taxon>Bacteria</taxon>
        <taxon>Pseudomonadati</taxon>
        <taxon>Bacteroidota</taxon>
        <taxon>Sphingobacteriia</taxon>
        <taxon>Sphingobacteriales</taxon>
        <taxon>Sphingobacteriaceae</taxon>
        <taxon>Mucilaginibacter</taxon>
    </lineage>
</organism>
<evidence type="ECO:0000313" key="1">
    <source>
        <dbReference type="EMBL" id="MBB6107609.1"/>
    </source>
</evidence>
<proteinExistence type="predicted"/>